<dbReference type="CDD" id="cd02440">
    <property type="entry name" value="AdoMet_MTases"/>
    <property type="match status" value="1"/>
</dbReference>
<dbReference type="InterPro" id="IPR029063">
    <property type="entry name" value="SAM-dependent_MTases_sf"/>
</dbReference>
<sequence>MKSDFAWIDKWADYLNGKSVLELGCGPGIDTRRIIEHASSVIACDLSPPPEIEGAKEVLVLDHSKKLPFETGTFDVVVASLCLHYFSWSMTQDIVSEISRILTPEGFMVVRVNSKKDDNFGATGNTEIQPNFYMVKGQQKRFFDIADVELLFGSNWKLTAIEEKSIDRYELAKEILEFGAQKIAG</sequence>
<dbReference type="SUPFAM" id="SSF53335">
    <property type="entry name" value="S-adenosyl-L-methionine-dependent methyltransferases"/>
    <property type="match status" value="1"/>
</dbReference>
<organism evidence="2 3">
    <name type="scientific">Cohaesibacter gelatinilyticus</name>
    <dbReference type="NCBI Taxonomy" id="372072"/>
    <lineage>
        <taxon>Bacteria</taxon>
        <taxon>Pseudomonadati</taxon>
        <taxon>Pseudomonadota</taxon>
        <taxon>Alphaproteobacteria</taxon>
        <taxon>Hyphomicrobiales</taxon>
        <taxon>Cohaesibacteraceae</taxon>
    </lineage>
</organism>
<dbReference type="RefSeq" id="WP_097153816.1">
    <property type="nucleotide sequence ID" value="NZ_OBEL01000002.1"/>
</dbReference>
<accession>A0A285PH51</accession>
<dbReference type="PANTHER" id="PTHR42912">
    <property type="entry name" value="METHYLTRANSFERASE"/>
    <property type="match status" value="1"/>
</dbReference>
<proteinExistence type="predicted"/>
<dbReference type="Proteomes" id="UP000219439">
    <property type="component" value="Unassembled WGS sequence"/>
</dbReference>
<gene>
    <name evidence="2" type="ORF">SAMN06265368_2554</name>
</gene>
<keyword evidence="2" id="KW-0489">Methyltransferase</keyword>
<dbReference type="Pfam" id="PF08241">
    <property type="entry name" value="Methyltransf_11"/>
    <property type="match status" value="1"/>
</dbReference>
<evidence type="ECO:0000259" key="1">
    <source>
        <dbReference type="Pfam" id="PF08241"/>
    </source>
</evidence>
<keyword evidence="3" id="KW-1185">Reference proteome</keyword>
<dbReference type="InterPro" id="IPR013216">
    <property type="entry name" value="Methyltransf_11"/>
</dbReference>
<dbReference type="InterPro" id="IPR050508">
    <property type="entry name" value="Methyltransf_Superfamily"/>
</dbReference>
<evidence type="ECO:0000313" key="3">
    <source>
        <dbReference type="Proteomes" id="UP000219439"/>
    </source>
</evidence>
<dbReference type="EMBL" id="OBEL01000002">
    <property type="protein sequence ID" value="SNZ19466.1"/>
    <property type="molecule type" value="Genomic_DNA"/>
</dbReference>
<reference evidence="2 3" key="1">
    <citation type="submission" date="2017-09" db="EMBL/GenBank/DDBJ databases">
        <authorList>
            <person name="Ehlers B."/>
            <person name="Leendertz F.H."/>
        </authorList>
    </citation>
    <scope>NUCLEOTIDE SEQUENCE [LARGE SCALE GENOMIC DNA]</scope>
    <source>
        <strain evidence="2 3">DSM 18289</strain>
    </source>
</reference>
<keyword evidence="2" id="KW-0808">Transferase</keyword>
<protein>
    <submittedName>
        <fullName evidence="2">Methyltransferase domain-containing protein</fullName>
    </submittedName>
</protein>
<dbReference type="Gene3D" id="3.40.50.150">
    <property type="entry name" value="Vaccinia Virus protein VP39"/>
    <property type="match status" value="1"/>
</dbReference>
<dbReference type="AlphaFoldDB" id="A0A285PH51"/>
<dbReference type="OrthoDB" id="9791837at2"/>
<dbReference type="GO" id="GO:0032259">
    <property type="term" value="P:methylation"/>
    <property type="evidence" value="ECO:0007669"/>
    <property type="project" value="UniProtKB-KW"/>
</dbReference>
<name>A0A285PH51_9HYPH</name>
<evidence type="ECO:0000313" key="2">
    <source>
        <dbReference type="EMBL" id="SNZ19466.1"/>
    </source>
</evidence>
<dbReference type="GO" id="GO:0008757">
    <property type="term" value="F:S-adenosylmethionine-dependent methyltransferase activity"/>
    <property type="evidence" value="ECO:0007669"/>
    <property type="project" value="InterPro"/>
</dbReference>
<feature type="domain" description="Methyltransferase type 11" evidence="1">
    <location>
        <begin position="21"/>
        <end position="110"/>
    </location>
</feature>